<name>A0A3R9QQ58_9GAMM</name>
<protein>
    <submittedName>
        <fullName evidence="2">Uncharacterized protein</fullName>
    </submittedName>
</protein>
<feature type="transmembrane region" description="Helical" evidence="1">
    <location>
        <begin position="70"/>
        <end position="99"/>
    </location>
</feature>
<comment type="caution">
    <text evidence="2">The sequence shown here is derived from an EMBL/GenBank/DDBJ whole genome shotgun (WGS) entry which is preliminary data.</text>
</comment>
<dbReference type="Proteomes" id="UP000276905">
    <property type="component" value="Unassembled WGS sequence"/>
</dbReference>
<proteinExistence type="predicted"/>
<evidence type="ECO:0000313" key="3">
    <source>
        <dbReference type="Proteomes" id="UP000276905"/>
    </source>
</evidence>
<gene>
    <name evidence="2" type="ORF">EA756_17005</name>
</gene>
<organism evidence="2 3">
    <name type="scientific">Acinetobacter lactucae</name>
    <dbReference type="NCBI Taxonomy" id="1785128"/>
    <lineage>
        <taxon>Bacteria</taxon>
        <taxon>Pseudomonadati</taxon>
        <taxon>Pseudomonadota</taxon>
        <taxon>Gammaproteobacteria</taxon>
        <taxon>Moraxellales</taxon>
        <taxon>Moraxellaceae</taxon>
        <taxon>Acinetobacter</taxon>
        <taxon>Acinetobacter calcoaceticus/baumannii complex</taxon>
    </lineage>
</organism>
<feature type="transmembrane region" description="Helical" evidence="1">
    <location>
        <begin position="20"/>
        <end position="41"/>
    </location>
</feature>
<feature type="transmembrane region" description="Helical" evidence="1">
    <location>
        <begin position="111"/>
        <end position="129"/>
    </location>
</feature>
<sequence>MKDINAVEPVSLIIQKPPLINSPVFLGAVIFYTSIMGIGYLVEPTYGLIGLFLIALISIFKILFKNFALIVGMIVLGVVCTAIPFLLIIYIPILIFFFIARLGYFIEHWRVVIVGLIVYFLPVFILVQGMKSQSFLIFLIIPTILFPIAIHYFYKNYDYTVGKILELFSEAPILIISILLPFLKLGFSVGDAPVVVESHVIPDGHTVPTEALAAKPMSPVAIPVNNVPVGIEHVAIDPVTPVIVPSHINPNFNLDNFYQTLSQSHHLFGQAGSENIMSIGDKVQIGVGSDHIALVKDGFHVNVLNSEGHQIGTIENNLSGHGALEIKDTHGMKMGEIEFSQEKNAIVFKDAHNVVMASIDQSIQSDLSQSFLQAEFDKTQAALDQLNKAQTSIDQLGNEQITVDQVEHANKISLAMLSILAVTKERTSTDTAQAIVKDVGTTTVEHNDQLCESSTPNFKPLHSITFAKYIEEHCSREFRRHEKIFLSKRFDEIDDADWNMICESYKISKDDIAFIASTALVYKGSNGFLITKNDVIYARETWLEPVSYHVSQIAGIKKGGLTNSENRLDSNKVFIINFNESGMKPIFKELHELFMQYRKLS</sequence>
<feature type="transmembrane region" description="Helical" evidence="1">
    <location>
        <begin position="135"/>
        <end position="153"/>
    </location>
</feature>
<evidence type="ECO:0000313" key="2">
    <source>
        <dbReference type="EMBL" id="RSO53281.1"/>
    </source>
</evidence>
<accession>A0A3R9QQ58</accession>
<feature type="transmembrane region" description="Helical" evidence="1">
    <location>
        <begin position="165"/>
        <end position="183"/>
    </location>
</feature>
<feature type="transmembrane region" description="Helical" evidence="1">
    <location>
        <begin position="46"/>
        <end position="64"/>
    </location>
</feature>
<keyword evidence="1" id="KW-1133">Transmembrane helix</keyword>
<reference evidence="2 3" key="1">
    <citation type="submission" date="2018-10" db="EMBL/GenBank/DDBJ databases">
        <title>GWAS and RNA-Seq identify cryptic mechanisms of antimicrobial resistance in Acinetobacter baumannii.</title>
        <authorList>
            <person name="Sahl J.W."/>
        </authorList>
    </citation>
    <scope>NUCLEOTIDE SEQUENCE [LARGE SCALE GENOMIC DNA]</scope>
    <source>
        <strain evidence="2 3">TG41018</strain>
    </source>
</reference>
<dbReference type="EMBL" id="RFES01000013">
    <property type="protein sequence ID" value="RSO53281.1"/>
    <property type="molecule type" value="Genomic_DNA"/>
</dbReference>
<evidence type="ECO:0000256" key="1">
    <source>
        <dbReference type="SAM" id="Phobius"/>
    </source>
</evidence>
<keyword evidence="1" id="KW-0812">Transmembrane</keyword>
<dbReference type="AlphaFoldDB" id="A0A3R9QQ58"/>
<keyword evidence="1" id="KW-0472">Membrane</keyword>
<dbReference type="RefSeq" id="WP_125699749.1">
    <property type="nucleotide sequence ID" value="NZ_RFES01000013.1"/>
</dbReference>